<evidence type="ECO:0000313" key="12">
    <source>
        <dbReference type="EMBL" id="MBF0596508.1"/>
    </source>
</evidence>
<dbReference type="PANTHER" id="PTHR30329">
    <property type="entry name" value="STATOR ELEMENT OF FLAGELLAR MOTOR COMPLEX"/>
    <property type="match status" value="1"/>
</dbReference>
<dbReference type="CDD" id="cd07185">
    <property type="entry name" value="OmpA_C-like"/>
    <property type="match status" value="1"/>
</dbReference>
<feature type="chain" id="PRO_5035189409" evidence="10">
    <location>
        <begin position="21"/>
        <end position="466"/>
    </location>
</feature>
<dbReference type="InterPro" id="IPR011250">
    <property type="entry name" value="OMP/PagP_B-barrel"/>
</dbReference>
<evidence type="ECO:0000256" key="1">
    <source>
        <dbReference type="ARBA" id="ARBA00004571"/>
    </source>
</evidence>
<keyword evidence="7 9" id="KW-0472">Membrane</keyword>
<dbReference type="GO" id="GO:0015288">
    <property type="term" value="F:porin activity"/>
    <property type="evidence" value="ECO:0007669"/>
    <property type="project" value="UniProtKB-KW"/>
</dbReference>
<evidence type="ECO:0000313" key="13">
    <source>
        <dbReference type="Proteomes" id="UP000608754"/>
    </source>
</evidence>
<evidence type="ECO:0000256" key="8">
    <source>
        <dbReference type="ARBA" id="ARBA00023237"/>
    </source>
</evidence>
<proteinExistence type="predicted"/>
<reference evidence="12" key="1">
    <citation type="submission" date="2020-10" db="EMBL/GenBank/DDBJ databases">
        <authorList>
            <person name="Lu T."/>
            <person name="Wang Q."/>
            <person name="Han X."/>
        </authorList>
    </citation>
    <scope>NUCLEOTIDE SEQUENCE</scope>
    <source>
        <strain evidence="12">WQ 117</strain>
    </source>
</reference>
<evidence type="ECO:0000259" key="11">
    <source>
        <dbReference type="PROSITE" id="PS51123"/>
    </source>
</evidence>
<evidence type="ECO:0000256" key="2">
    <source>
        <dbReference type="ARBA" id="ARBA00022448"/>
    </source>
</evidence>
<dbReference type="GO" id="GO:0006811">
    <property type="term" value="P:monoatomic ion transport"/>
    <property type="evidence" value="ECO:0007669"/>
    <property type="project" value="UniProtKB-KW"/>
</dbReference>
<keyword evidence="4" id="KW-0812">Transmembrane</keyword>
<feature type="signal peptide" evidence="10">
    <location>
        <begin position="1"/>
        <end position="20"/>
    </location>
</feature>
<evidence type="ECO:0000256" key="5">
    <source>
        <dbReference type="ARBA" id="ARBA00023065"/>
    </source>
</evidence>
<keyword evidence="8" id="KW-0998">Cell outer membrane</keyword>
<dbReference type="Pfam" id="PF00691">
    <property type="entry name" value="OmpA"/>
    <property type="match status" value="1"/>
</dbReference>
<evidence type="ECO:0000256" key="7">
    <source>
        <dbReference type="ARBA" id="ARBA00023136"/>
    </source>
</evidence>
<dbReference type="PROSITE" id="PS01068">
    <property type="entry name" value="OMPA_1"/>
    <property type="match status" value="1"/>
</dbReference>
<gene>
    <name evidence="12" type="ORF">IM532_03370</name>
</gene>
<dbReference type="Gene3D" id="3.30.1330.60">
    <property type="entry name" value="OmpA-like domain"/>
    <property type="match status" value="1"/>
</dbReference>
<dbReference type="InterPro" id="IPR006665">
    <property type="entry name" value="OmpA-like"/>
</dbReference>
<keyword evidence="3" id="KW-1134">Transmembrane beta strand</keyword>
<evidence type="ECO:0000256" key="3">
    <source>
        <dbReference type="ARBA" id="ARBA00022452"/>
    </source>
</evidence>
<feature type="domain" description="OmpA-like" evidence="11">
    <location>
        <begin position="345"/>
        <end position="466"/>
    </location>
</feature>
<dbReference type="InterPro" id="IPR050330">
    <property type="entry name" value="Bact_OuterMem_StrucFunc"/>
</dbReference>
<protein>
    <submittedName>
        <fullName evidence="12">OmpA family protein</fullName>
    </submittedName>
</protein>
<dbReference type="SUPFAM" id="SSF103647">
    <property type="entry name" value="TSP type-3 repeat"/>
    <property type="match status" value="1"/>
</dbReference>
<evidence type="ECO:0000256" key="10">
    <source>
        <dbReference type="SAM" id="SignalP"/>
    </source>
</evidence>
<dbReference type="AlphaFoldDB" id="A0A8J7FVY9"/>
<keyword evidence="10" id="KW-0732">Signal</keyword>
<comment type="caution">
    <text evidence="12">The sequence shown here is derived from an EMBL/GenBank/DDBJ whole genome shotgun (WGS) entry which is preliminary data.</text>
</comment>
<dbReference type="InterPro" id="IPR006690">
    <property type="entry name" value="OMPA-like_CS"/>
</dbReference>
<evidence type="ECO:0000256" key="6">
    <source>
        <dbReference type="ARBA" id="ARBA00023114"/>
    </source>
</evidence>
<keyword evidence="2" id="KW-0813">Transport</keyword>
<dbReference type="GO" id="GO:0005509">
    <property type="term" value="F:calcium ion binding"/>
    <property type="evidence" value="ECO:0007669"/>
    <property type="project" value="InterPro"/>
</dbReference>
<keyword evidence="6" id="KW-0626">Porin</keyword>
<keyword evidence="13" id="KW-1185">Reference proteome</keyword>
<dbReference type="EMBL" id="JADGIK010000002">
    <property type="protein sequence ID" value="MBF0596508.1"/>
    <property type="molecule type" value="Genomic_DNA"/>
</dbReference>
<dbReference type="InterPro" id="IPR006664">
    <property type="entry name" value="OMP_bac"/>
</dbReference>
<evidence type="ECO:0000256" key="4">
    <source>
        <dbReference type="ARBA" id="ARBA00022692"/>
    </source>
</evidence>
<dbReference type="PROSITE" id="PS51123">
    <property type="entry name" value="OMPA_2"/>
    <property type="match status" value="1"/>
</dbReference>
<name>A0A8J7FVY9_9FLAO</name>
<dbReference type="RefSeq" id="WP_194182042.1">
    <property type="nucleotide sequence ID" value="NZ_JADGIK010000002.1"/>
</dbReference>
<dbReference type="InterPro" id="IPR036737">
    <property type="entry name" value="OmpA-like_sf"/>
</dbReference>
<dbReference type="Gene3D" id="2.40.160.20">
    <property type="match status" value="1"/>
</dbReference>
<dbReference type="SUPFAM" id="SSF103088">
    <property type="entry name" value="OmpA-like"/>
    <property type="match status" value="1"/>
</dbReference>
<keyword evidence="5" id="KW-0406">Ion transport</keyword>
<organism evidence="12 13">
    <name type="scientific">Faecalibacter rhinopitheci</name>
    <dbReference type="NCBI Taxonomy" id="2779678"/>
    <lineage>
        <taxon>Bacteria</taxon>
        <taxon>Pseudomonadati</taxon>
        <taxon>Bacteroidota</taxon>
        <taxon>Flavobacteriia</taxon>
        <taxon>Flavobacteriales</taxon>
        <taxon>Weeksellaceae</taxon>
        <taxon>Faecalibacter</taxon>
    </lineage>
</organism>
<dbReference type="InterPro" id="IPR028974">
    <property type="entry name" value="TSP_type-3_rpt"/>
</dbReference>
<dbReference type="Proteomes" id="UP000608754">
    <property type="component" value="Unassembled WGS sequence"/>
</dbReference>
<dbReference type="GO" id="GO:0009279">
    <property type="term" value="C:cell outer membrane"/>
    <property type="evidence" value="ECO:0007669"/>
    <property type="project" value="UniProtKB-SubCell"/>
</dbReference>
<dbReference type="GO" id="GO:0046930">
    <property type="term" value="C:pore complex"/>
    <property type="evidence" value="ECO:0007669"/>
    <property type="project" value="UniProtKB-KW"/>
</dbReference>
<comment type="subcellular location">
    <subcellularLocation>
        <location evidence="1">Cell outer membrane</location>
        <topology evidence="1">Multi-pass membrane protein</topology>
    </subcellularLocation>
</comment>
<dbReference type="SUPFAM" id="SSF56925">
    <property type="entry name" value="OMPA-like"/>
    <property type="match status" value="1"/>
</dbReference>
<sequence>MKKYLLTFSLLSIFSSLAFGQTEQKRHFKNEDKKFNDWSVSVYGGGNLIQNSDLVSWSSGWFTPGYDLQFQINKQISHSFGLSLQYQYGNTRQKGLVVDEFLSGKNGYAWGKTEYHGISLMGDLNVSNLWRRVDNTSQFRWALHAYAGAGILGYDATRNNYNGSGNEFRTITKQSLNDKSFYSQVGLGLRHKLSNRFDIELKAMYVMTGDEEFDASGTPYPGHWTAADMEEGRDDNMMTLSLGLHYKFGKHKEALQWHAPTGSAGIGLSDNTLFECVDADGDGVCDQWDRCLDTPPGVRVDGSGCSLDSDGDGVPDSEDKCPTIPGPPTNGGCPEKLVQISGDEVALLVTSALEGVEFDYDSDRIREASYGKLNNAYEVLIANPTYKFYVEGHTDAAGGVEYNQKLSERRAASVIRYLANKGVDTSNLVPVGKGKSELKHVECNPVSNCPAWKNLENRRVIFKEIK</sequence>
<dbReference type="PANTHER" id="PTHR30329:SF21">
    <property type="entry name" value="LIPOPROTEIN YIAD-RELATED"/>
    <property type="match status" value="1"/>
</dbReference>
<accession>A0A8J7FVY9</accession>
<evidence type="ECO:0000256" key="9">
    <source>
        <dbReference type="PROSITE-ProRule" id="PRU00473"/>
    </source>
</evidence>
<dbReference type="PRINTS" id="PR01021">
    <property type="entry name" value="OMPADOMAIN"/>
</dbReference>